<sequence length="100" mass="10791">MEVDEIGCAGQCGRGPSAMQVSNQKGRCVRNARHDGRSVDAARIARVHRAACRAAIPAGTVLLPQQNAHARAARRNAGIACLRHAGRPSIRKSQRWHDCC</sequence>
<evidence type="ECO:0000313" key="1">
    <source>
        <dbReference type="EMBL" id="ONU92751.1"/>
    </source>
</evidence>
<dbReference type="EMBL" id="MUTJ01000012">
    <property type="protein sequence ID" value="ONU92751.1"/>
    <property type="molecule type" value="Genomic_DNA"/>
</dbReference>
<dbReference type="Proteomes" id="UP000188543">
    <property type="component" value="Unassembled WGS sequence"/>
</dbReference>
<evidence type="ECO:0000313" key="2">
    <source>
        <dbReference type="Proteomes" id="UP000188543"/>
    </source>
</evidence>
<dbReference type="OrthoDB" id="9876542at2"/>
<name>A0A1V2X2D8_9BURK</name>
<comment type="caution">
    <text evidence="1">The sequence shown here is derived from an EMBL/GenBank/DDBJ whole genome shotgun (WGS) entry which is preliminary data.</text>
</comment>
<gene>
    <name evidence="1" type="ORF">A8E72_02340</name>
</gene>
<dbReference type="AlphaFoldDB" id="A0A1V2X2D8"/>
<reference evidence="1 2" key="1">
    <citation type="submission" date="2016-08" db="EMBL/GenBank/DDBJ databases">
        <authorList>
            <person name="Seilhamer J.J."/>
        </authorList>
    </citation>
    <scope>NUCLEOTIDE SEQUENCE [LARGE SCALE GENOMIC DNA]</scope>
    <source>
        <strain evidence="1 2">VC14762</strain>
    </source>
</reference>
<protein>
    <submittedName>
        <fullName evidence="1">Uncharacterized protein</fullName>
    </submittedName>
</protein>
<proteinExistence type="predicted"/>
<organism evidence="1 2">
    <name type="scientific">Burkholderia cenocepacia</name>
    <dbReference type="NCBI Taxonomy" id="95486"/>
    <lineage>
        <taxon>Bacteria</taxon>
        <taxon>Pseudomonadati</taxon>
        <taxon>Pseudomonadota</taxon>
        <taxon>Betaproteobacteria</taxon>
        <taxon>Burkholderiales</taxon>
        <taxon>Burkholderiaceae</taxon>
        <taxon>Burkholderia</taxon>
        <taxon>Burkholderia cepacia complex</taxon>
    </lineage>
</organism>
<accession>A0A1V2X2D8</accession>